<dbReference type="CDD" id="cd07802">
    <property type="entry name" value="ASKHA_NBD_FGGY_EcLyxK-like"/>
    <property type="match status" value="1"/>
</dbReference>
<evidence type="ECO:0000313" key="6">
    <source>
        <dbReference type="EMBL" id="SHO55330.1"/>
    </source>
</evidence>
<protein>
    <submittedName>
        <fullName evidence="6">L-xylulose/3-keto-L-gulonate kinase</fullName>
        <ecNumber evidence="6">2.7.1.-</ecNumber>
    </submittedName>
</protein>
<dbReference type="PIRSF" id="PIRSF000538">
    <property type="entry name" value="GlpK"/>
    <property type="match status" value="1"/>
</dbReference>
<dbReference type="InterPro" id="IPR043129">
    <property type="entry name" value="ATPase_NBD"/>
</dbReference>
<organism evidence="6 7">
    <name type="scientific">Vibrio quintilis</name>
    <dbReference type="NCBI Taxonomy" id="1117707"/>
    <lineage>
        <taxon>Bacteria</taxon>
        <taxon>Pseudomonadati</taxon>
        <taxon>Pseudomonadota</taxon>
        <taxon>Gammaproteobacteria</taxon>
        <taxon>Vibrionales</taxon>
        <taxon>Vibrionaceae</taxon>
        <taxon>Vibrio</taxon>
    </lineage>
</organism>
<dbReference type="EMBL" id="FRFG01000013">
    <property type="protein sequence ID" value="SHO55330.1"/>
    <property type="molecule type" value="Genomic_DNA"/>
</dbReference>
<keyword evidence="2 6" id="KW-0808">Transferase</keyword>
<keyword evidence="7" id="KW-1185">Reference proteome</keyword>
<evidence type="ECO:0000256" key="2">
    <source>
        <dbReference type="ARBA" id="ARBA00022679"/>
    </source>
</evidence>
<evidence type="ECO:0000256" key="1">
    <source>
        <dbReference type="ARBA" id="ARBA00009156"/>
    </source>
</evidence>
<dbReference type="EC" id="2.7.1.-" evidence="6"/>
<dbReference type="PANTHER" id="PTHR43095:SF3">
    <property type="entry name" value="L-XYLULOSE_3-KETO-L-GULONATE KINASE"/>
    <property type="match status" value="1"/>
</dbReference>
<dbReference type="SUPFAM" id="SSF53067">
    <property type="entry name" value="Actin-like ATPase domain"/>
    <property type="match status" value="2"/>
</dbReference>
<feature type="domain" description="Carbohydrate kinase FGGY N-terminal" evidence="4">
    <location>
        <begin position="3"/>
        <end position="249"/>
    </location>
</feature>
<dbReference type="InterPro" id="IPR018485">
    <property type="entry name" value="FGGY_C"/>
</dbReference>
<dbReference type="Pfam" id="PF02782">
    <property type="entry name" value="FGGY_C"/>
    <property type="match status" value="1"/>
</dbReference>
<dbReference type="Pfam" id="PF00370">
    <property type="entry name" value="FGGY_N"/>
    <property type="match status" value="1"/>
</dbReference>
<feature type="domain" description="Carbohydrate kinase FGGY C-terminal" evidence="5">
    <location>
        <begin position="260"/>
        <end position="443"/>
    </location>
</feature>
<dbReference type="Gene3D" id="3.30.420.40">
    <property type="match status" value="2"/>
</dbReference>
<evidence type="ECO:0000256" key="3">
    <source>
        <dbReference type="ARBA" id="ARBA00022777"/>
    </source>
</evidence>
<dbReference type="STRING" id="1117707.VQ7734_01051"/>
<dbReference type="GO" id="GO:0016301">
    <property type="term" value="F:kinase activity"/>
    <property type="evidence" value="ECO:0007669"/>
    <property type="project" value="UniProtKB-KW"/>
</dbReference>
<dbReference type="GO" id="GO:0005975">
    <property type="term" value="P:carbohydrate metabolic process"/>
    <property type="evidence" value="ECO:0007669"/>
    <property type="project" value="InterPro"/>
</dbReference>
<proteinExistence type="inferred from homology"/>
<dbReference type="Proteomes" id="UP000184600">
    <property type="component" value="Unassembled WGS sequence"/>
</dbReference>
<evidence type="ECO:0000313" key="7">
    <source>
        <dbReference type="Proteomes" id="UP000184600"/>
    </source>
</evidence>
<dbReference type="RefSeq" id="WP_073580221.1">
    <property type="nucleotide sequence ID" value="NZ_AP024897.1"/>
</dbReference>
<keyword evidence="3 6" id="KW-0418">Kinase</keyword>
<reference evidence="7" key="1">
    <citation type="submission" date="2016-12" db="EMBL/GenBank/DDBJ databases">
        <authorList>
            <person name="Rodrigo-Torres L."/>
            <person name="Arahal R.D."/>
            <person name="Lucena T."/>
        </authorList>
    </citation>
    <scope>NUCLEOTIDE SEQUENCE [LARGE SCALE GENOMIC DNA]</scope>
</reference>
<dbReference type="PANTHER" id="PTHR43095">
    <property type="entry name" value="SUGAR KINASE"/>
    <property type="match status" value="1"/>
</dbReference>
<evidence type="ECO:0000259" key="5">
    <source>
        <dbReference type="Pfam" id="PF02782"/>
    </source>
</evidence>
<dbReference type="InterPro" id="IPR000577">
    <property type="entry name" value="Carb_kinase_FGGY"/>
</dbReference>
<dbReference type="AlphaFoldDB" id="A0A1M7YRS9"/>
<gene>
    <name evidence="6" type="primary">lyx</name>
    <name evidence="6" type="ORF">VQ7734_01051</name>
</gene>
<dbReference type="InterPro" id="IPR018484">
    <property type="entry name" value="FGGY_N"/>
</dbReference>
<name>A0A1M7YRS9_9VIBR</name>
<evidence type="ECO:0000259" key="4">
    <source>
        <dbReference type="Pfam" id="PF00370"/>
    </source>
</evidence>
<sequence>MNYYLGIDSGGTMLKACLFDRQGRQVALYRENTRVICEQPGWVERDVEQYWQEACRAIKGVISQSGIDPVQIKGLSISAQGKGLYLLDRNGNALRNGILSSDSRAIDIVRQWQCEGIPERIYPLTLQTLWTGHPVSILRWIKVHEPDVYNRTGAILMSHDYLRYRMTGRVQAEITNMSESNFFNAVDKKYDPELLKIFEIEESGSALPELIYPTDLSGNITEEAAEKTGLVAGTPVYGGLFDVVSTAVCSGINSDETSLNFVMGTWSVTSGITTDSDPGGDERFVYGQYAIPGEYIVHEASPTSASNYEWFTPYLGENGAFNHRENEALVAALPPLDADILFVPFLYGSNAGLGLKASLYGVQAHHTKGHLIQAIWKGILFCHYVHLQKMLRRFPRIKRLRVSGGSAQSLTWMQMLADMTGLTLEIPLLEETGAMGAALVSMIGAGEYPDFGRALAALGTEVKVIHPNPELYSDYQSQFSRYERYIRCLQQFENMV</sequence>
<dbReference type="InterPro" id="IPR050406">
    <property type="entry name" value="FGGY_Carb_Kinase"/>
</dbReference>
<accession>A0A1M7YRS9</accession>
<comment type="similarity">
    <text evidence="1">Belongs to the FGGY kinase family.</text>
</comment>
<dbReference type="OrthoDB" id="9805576at2"/>